<proteinExistence type="predicted"/>
<reference evidence="3 4" key="1">
    <citation type="submission" date="2020-07" db="EMBL/GenBank/DDBJ databases">
        <title>Sequencing the genomes of 1000 actinobacteria strains.</title>
        <authorList>
            <person name="Klenk H.-P."/>
        </authorList>
    </citation>
    <scope>NUCLEOTIDE SEQUENCE [LARGE SCALE GENOMIC DNA]</scope>
    <source>
        <strain evidence="3 4">DSM 44065</strain>
    </source>
</reference>
<feature type="compositionally biased region" description="Basic residues" evidence="1">
    <location>
        <begin position="134"/>
        <end position="165"/>
    </location>
</feature>
<organism evidence="3 4">
    <name type="scientific">Saccharopolyspora hordei</name>
    <dbReference type="NCBI Taxonomy" id="1838"/>
    <lineage>
        <taxon>Bacteria</taxon>
        <taxon>Bacillati</taxon>
        <taxon>Actinomycetota</taxon>
        <taxon>Actinomycetes</taxon>
        <taxon>Pseudonocardiales</taxon>
        <taxon>Pseudonocardiaceae</taxon>
        <taxon>Saccharopolyspora</taxon>
    </lineage>
</organism>
<keyword evidence="2" id="KW-1133">Transmembrane helix</keyword>
<comment type="caution">
    <text evidence="3">The sequence shown here is derived from an EMBL/GenBank/DDBJ whole genome shotgun (WGS) entry which is preliminary data.</text>
</comment>
<name>A0A853ABS8_9PSEU</name>
<protein>
    <submittedName>
        <fullName evidence="3">Uncharacterized protein</fullName>
    </submittedName>
</protein>
<keyword evidence="2" id="KW-0812">Transmembrane</keyword>
<gene>
    <name evidence="3" type="ORF">HNR68_000492</name>
</gene>
<evidence type="ECO:0000313" key="3">
    <source>
        <dbReference type="EMBL" id="NYI81862.1"/>
    </source>
</evidence>
<dbReference type="EMBL" id="JACCFJ010000001">
    <property type="protein sequence ID" value="NYI81862.1"/>
    <property type="molecule type" value="Genomic_DNA"/>
</dbReference>
<keyword evidence="2" id="KW-0472">Membrane</keyword>
<evidence type="ECO:0000256" key="2">
    <source>
        <dbReference type="SAM" id="Phobius"/>
    </source>
</evidence>
<feature type="compositionally biased region" description="Low complexity" evidence="1">
    <location>
        <begin position="105"/>
        <end position="114"/>
    </location>
</feature>
<keyword evidence="4" id="KW-1185">Reference proteome</keyword>
<dbReference type="AlphaFoldDB" id="A0A853ABS8"/>
<sequence>MPGVALASVGPVSVTFGLITATAVPGDPARTVVSLVLGGLALAAFVQWQRRAREPLVPRAVPGLQRHAPPRHAAVPGPPRLVRAPHRPVVAADERPVPGRGAGGRAPRPALEPAGPRDDGLRGGSARCGSPEHRHPHHAVPGRGRGTRARRGRFRAAGPRHHPRGPARCAPSPVRRPRC</sequence>
<dbReference type="Proteomes" id="UP000587002">
    <property type="component" value="Unassembled WGS sequence"/>
</dbReference>
<evidence type="ECO:0000256" key="1">
    <source>
        <dbReference type="SAM" id="MobiDB-lite"/>
    </source>
</evidence>
<evidence type="ECO:0000313" key="4">
    <source>
        <dbReference type="Proteomes" id="UP000587002"/>
    </source>
</evidence>
<accession>A0A853ABS8</accession>
<feature type="region of interest" description="Disordered" evidence="1">
    <location>
        <begin position="62"/>
        <end position="179"/>
    </location>
</feature>
<feature type="transmembrane region" description="Helical" evidence="2">
    <location>
        <begin position="31"/>
        <end position="48"/>
    </location>
</feature>